<comment type="caution">
    <text evidence="6">The sequence shown here is derived from an EMBL/GenBank/DDBJ whole genome shotgun (WGS) entry which is preliminary data.</text>
</comment>
<keyword evidence="7" id="KW-1185">Reference proteome</keyword>
<protein>
    <submittedName>
        <fullName evidence="6">Putative ABC transporter ATP-binding protein</fullName>
    </submittedName>
</protein>
<dbReference type="RefSeq" id="WP_054875679.1">
    <property type="nucleotide sequence ID" value="NZ_LKET01000035.1"/>
</dbReference>
<dbReference type="GO" id="GO:0005524">
    <property type="term" value="F:ATP binding"/>
    <property type="evidence" value="ECO:0007669"/>
    <property type="project" value="UniProtKB-KW"/>
</dbReference>
<dbReference type="SUPFAM" id="SSF52540">
    <property type="entry name" value="P-loop containing nucleoside triphosphate hydrolases"/>
    <property type="match status" value="1"/>
</dbReference>
<dbReference type="Pfam" id="PF00005">
    <property type="entry name" value="ABC_tran"/>
    <property type="match status" value="1"/>
</dbReference>
<dbReference type="SMART" id="SM00382">
    <property type="entry name" value="AAA"/>
    <property type="match status" value="1"/>
</dbReference>
<dbReference type="GO" id="GO:0022857">
    <property type="term" value="F:transmembrane transporter activity"/>
    <property type="evidence" value="ECO:0007669"/>
    <property type="project" value="UniProtKB-ARBA"/>
</dbReference>
<evidence type="ECO:0000256" key="4">
    <source>
        <dbReference type="ARBA" id="ARBA00022840"/>
    </source>
</evidence>
<dbReference type="GO" id="GO:0098796">
    <property type="term" value="C:membrane protein complex"/>
    <property type="evidence" value="ECO:0007669"/>
    <property type="project" value="UniProtKB-ARBA"/>
</dbReference>
<evidence type="ECO:0000259" key="5">
    <source>
        <dbReference type="PROSITE" id="PS50893"/>
    </source>
</evidence>
<dbReference type="PATRIC" id="fig|36849.3.peg.2805"/>
<keyword evidence="3" id="KW-0547">Nucleotide-binding</keyword>
<name>A0A0P8YA26_9CLOT</name>
<evidence type="ECO:0000256" key="1">
    <source>
        <dbReference type="ARBA" id="ARBA00005417"/>
    </source>
</evidence>
<evidence type="ECO:0000313" key="6">
    <source>
        <dbReference type="EMBL" id="KPU43791.1"/>
    </source>
</evidence>
<dbReference type="PANTHER" id="PTHR42798:SF2">
    <property type="entry name" value="ABC TRANSPORTER ATP-BINDING PROTEIN MG467-RELATED"/>
    <property type="match status" value="1"/>
</dbReference>
<dbReference type="AlphaFoldDB" id="A0A0P8YA26"/>
<evidence type="ECO:0000313" key="7">
    <source>
        <dbReference type="Proteomes" id="UP000050326"/>
    </source>
</evidence>
<gene>
    <name evidence="6" type="ORF">OXPF_26510</name>
</gene>
<feature type="domain" description="ABC transporter" evidence="5">
    <location>
        <begin position="5"/>
        <end position="232"/>
    </location>
</feature>
<reference evidence="6 7" key="1">
    <citation type="submission" date="2015-09" db="EMBL/GenBank/DDBJ databases">
        <title>Genome sequence of Oxobacter pfennigii DSM 3222.</title>
        <authorList>
            <person name="Poehlein A."/>
            <person name="Bengelsdorf F.R."/>
            <person name="Schiel-Bengelsdorf B."/>
            <person name="Duerre P."/>
            <person name="Daniel R."/>
        </authorList>
    </citation>
    <scope>NUCLEOTIDE SEQUENCE [LARGE SCALE GENOMIC DNA]</scope>
    <source>
        <strain evidence="6 7">DSM 3222</strain>
    </source>
</reference>
<keyword evidence="4 6" id="KW-0067">ATP-binding</keyword>
<dbReference type="Gene3D" id="3.40.50.300">
    <property type="entry name" value="P-loop containing nucleotide triphosphate hydrolases"/>
    <property type="match status" value="1"/>
</dbReference>
<dbReference type="InterPro" id="IPR017871">
    <property type="entry name" value="ABC_transporter-like_CS"/>
</dbReference>
<dbReference type="InterPro" id="IPR003593">
    <property type="entry name" value="AAA+_ATPase"/>
</dbReference>
<keyword evidence="2" id="KW-0813">Transport</keyword>
<evidence type="ECO:0000256" key="3">
    <source>
        <dbReference type="ARBA" id="ARBA00022741"/>
    </source>
</evidence>
<accession>A0A0P8YA26</accession>
<dbReference type="CDD" id="cd03255">
    <property type="entry name" value="ABC_MJ0796_LolCDE_FtsE"/>
    <property type="match status" value="1"/>
</dbReference>
<dbReference type="InterPro" id="IPR017911">
    <property type="entry name" value="MacB-like_ATP-bd"/>
</dbReference>
<organism evidence="6 7">
    <name type="scientific">Oxobacter pfennigii</name>
    <dbReference type="NCBI Taxonomy" id="36849"/>
    <lineage>
        <taxon>Bacteria</taxon>
        <taxon>Bacillati</taxon>
        <taxon>Bacillota</taxon>
        <taxon>Clostridia</taxon>
        <taxon>Eubacteriales</taxon>
        <taxon>Clostridiaceae</taxon>
        <taxon>Oxobacter</taxon>
    </lineage>
</organism>
<dbReference type="GO" id="GO:0016887">
    <property type="term" value="F:ATP hydrolysis activity"/>
    <property type="evidence" value="ECO:0007669"/>
    <property type="project" value="InterPro"/>
</dbReference>
<sequence>MEPIIIVKDVVKEYVMGEIKIRAADGISFEVAPGELVVVLGPSGAGKSTVLNILGGMDFPTSGEVWVKGRDISRFNQNELTMYRRKHIGFVFQFYNLMPSLTTLENVEIAAQICDAPMDAVSVLKNVGLGERMSNFPAQLSGGEQQRVSIARAVAKNPTLLLCDEPTGALDYMTGKTILKLLRDINRDFEKTVMIITHNSSIAQMADKVVRVKNGKVESVELNDNPLPIERIEW</sequence>
<dbReference type="STRING" id="36849.OXPF_26510"/>
<evidence type="ECO:0000256" key="2">
    <source>
        <dbReference type="ARBA" id="ARBA00022448"/>
    </source>
</evidence>
<dbReference type="Proteomes" id="UP000050326">
    <property type="component" value="Unassembled WGS sequence"/>
</dbReference>
<dbReference type="FunFam" id="3.40.50.300:FF:000032">
    <property type="entry name" value="Export ABC transporter ATP-binding protein"/>
    <property type="match status" value="1"/>
</dbReference>
<dbReference type="PROSITE" id="PS50893">
    <property type="entry name" value="ABC_TRANSPORTER_2"/>
    <property type="match status" value="1"/>
</dbReference>
<dbReference type="EMBL" id="LKET01000035">
    <property type="protein sequence ID" value="KPU43791.1"/>
    <property type="molecule type" value="Genomic_DNA"/>
</dbReference>
<dbReference type="PROSITE" id="PS00211">
    <property type="entry name" value="ABC_TRANSPORTER_1"/>
    <property type="match status" value="1"/>
</dbReference>
<dbReference type="InterPro" id="IPR027417">
    <property type="entry name" value="P-loop_NTPase"/>
</dbReference>
<dbReference type="OrthoDB" id="9802264at2"/>
<proteinExistence type="inferred from homology"/>
<comment type="similarity">
    <text evidence="1">Belongs to the ABC transporter superfamily.</text>
</comment>
<dbReference type="PANTHER" id="PTHR42798">
    <property type="entry name" value="LIPOPROTEIN-RELEASING SYSTEM ATP-BINDING PROTEIN LOLD"/>
    <property type="match status" value="1"/>
</dbReference>
<dbReference type="InterPro" id="IPR003439">
    <property type="entry name" value="ABC_transporter-like_ATP-bd"/>
</dbReference>